<feature type="domain" description="Glycosyltransferase 2-like" evidence="1">
    <location>
        <begin position="4"/>
        <end position="170"/>
    </location>
</feature>
<dbReference type="Proteomes" id="UP000034607">
    <property type="component" value="Unassembled WGS sequence"/>
</dbReference>
<sequence>MKLSVIIPVYNEEKTIQEVVRRVLAVPLGKIKKELVIINDGSTDGTRDKIRSLRLKNKLIIIDKKVNEGKGAAIRDGLKKTAGDVVIIQDADLEYNPDEYSLILEPLLMGKADVVFGSRFVSSRPHRVLYFWHMVGNKLLTFMVNAVTNMNFTDMETCYKAFTRKVAKKIRIEENRFGFEPEFTIKVAKMRFRVYEVGVSYSGRDYEEGKKINWKDGVWALWCVVKYGLISNLRENA</sequence>
<dbReference type="PANTHER" id="PTHR48090">
    <property type="entry name" value="UNDECAPRENYL-PHOSPHATE 4-DEOXY-4-FORMAMIDO-L-ARABINOSE TRANSFERASE-RELATED"/>
    <property type="match status" value="1"/>
</dbReference>
<dbReference type="GO" id="GO:0016740">
    <property type="term" value="F:transferase activity"/>
    <property type="evidence" value="ECO:0007669"/>
    <property type="project" value="UniProtKB-KW"/>
</dbReference>
<dbReference type="InterPro" id="IPR050256">
    <property type="entry name" value="Glycosyltransferase_2"/>
</dbReference>
<dbReference type="Gene3D" id="3.90.550.10">
    <property type="entry name" value="Spore Coat Polysaccharide Biosynthesis Protein SpsA, Chain A"/>
    <property type="match status" value="1"/>
</dbReference>
<dbReference type="CDD" id="cd04179">
    <property type="entry name" value="DPM_DPG-synthase_like"/>
    <property type="match status" value="1"/>
</dbReference>
<dbReference type="InterPro" id="IPR001173">
    <property type="entry name" value="Glyco_trans_2-like"/>
</dbReference>
<dbReference type="Pfam" id="PF00535">
    <property type="entry name" value="Glycos_transf_2"/>
    <property type="match status" value="1"/>
</dbReference>
<keyword evidence="2" id="KW-0808">Transferase</keyword>
<evidence type="ECO:0000259" key="1">
    <source>
        <dbReference type="Pfam" id="PF00535"/>
    </source>
</evidence>
<dbReference type="AlphaFoldDB" id="A0A0G1RI43"/>
<protein>
    <submittedName>
        <fullName evidence="2">Glycosyltransferases involved in cell wall biogenesis</fullName>
    </submittedName>
</protein>
<reference evidence="2 3" key="1">
    <citation type="journal article" date="2015" name="Nature">
        <title>rRNA introns, odd ribosomes, and small enigmatic genomes across a large radiation of phyla.</title>
        <authorList>
            <person name="Brown C.T."/>
            <person name="Hug L.A."/>
            <person name="Thomas B.C."/>
            <person name="Sharon I."/>
            <person name="Castelle C.J."/>
            <person name="Singh A."/>
            <person name="Wilkins M.J."/>
            <person name="Williams K.H."/>
            <person name="Banfield J.F."/>
        </authorList>
    </citation>
    <scope>NUCLEOTIDE SEQUENCE [LARGE SCALE GENOMIC DNA]</scope>
</reference>
<dbReference type="PANTHER" id="PTHR48090:SF7">
    <property type="entry name" value="RFBJ PROTEIN"/>
    <property type="match status" value="1"/>
</dbReference>
<dbReference type="SUPFAM" id="SSF53448">
    <property type="entry name" value="Nucleotide-diphospho-sugar transferases"/>
    <property type="match status" value="1"/>
</dbReference>
<accession>A0A0G1RI43</accession>
<comment type="caution">
    <text evidence="2">The sequence shown here is derived from an EMBL/GenBank/DDBJ whole genome shotgun (WGS) entry which is preliminary data.</text>
</comment>
<name>A0A0G1RI43_9BACT</name>
<dbReference type="InterPro" id="IPR029044">
    <property type="entry name" value="Nucleotide-diphossugar_trans"/>
</dbReference>
<evidence type="ECO:0000313" key="2">
    <source>
        <dbReference type="EMBL" id="KKU56737.1"/>
    </source>
</evidence>
<organism evidence="2 3">
    <name type="scientific">Candidatus Amesbacteria bacterium GW2011_GWA2_47_11</name>
    <dbReference type="NCBI Taxonomy" id="1618357"/>
    <lineage>
        <taxon>Bacteria</taxon>
        <taxon>Candidatus Amesiibacteriota</taxon>
    </lineage>
</organism>
<proteinExistence type="predicted"/>
<evidence type="ECO:0000313" key="3">
    <source>
        <dbReference type="Proteomes" id="UP000034607"/>
    </source>
</evidence>
<dbReference type="EMBL" id="LCNM01000003">
    <property type="protein sequence ID" value="KKU56737.1"/>
    <property type="molecule type" value="Genomic_DNA"/>
</dbReference>
<gene>
    <name evidence="2" type="ORF">UX78_C0003G0013</name>
</gene>